<evidence type="ECO:0000256" key="5">
    <source>
        <dbReference type="ARBA" id="ARBA00022679"/>
    </source>
</evidence>
<feature type="binding site" evidence="14">
    <location>
        <begin position="120"/>
        <end position="122"/>
    </location>
    <ligand>
        <name>S-adenosyl-L-methionine</name>
        <dbReference type="ChEBI" id="CHEBI:59789"/>
    </ligand>
</feature>
<evidence type="ECO:0000313" key="17">
    <source>
        <dbReference type="Proteomes" id="UP000268093"/>
    </source>
</evidence>
<name>A0A433DAP8_9FUNG</name>
<dbReference type="PANTHER" id="PTHR15458:SF5">
    <property type="entry name" value="PHOSPHATIDYLETHANOLAMINE N-METHYLTRANSFERASE"/>
    <property type="match status" value="1"/>
</dbReference>
<comment type="caution">
    <text evidence="14">Lacks conserved residue(s) required for the propagation of feature annotation.</text>
</comment>
<dbReference type="PANTHER" id="PTHR15458">
    <property type="entry name" value="PHOSPHATIDYLETHANOLAMINE N-METHYLTRANSFERASE"/>
    <property type="match status" value="1"/>
</dbReference>
<dbReference type="EMBL" id="RBNI01003979">
    <property type="protein sequence ID" value="RUP47902.1"/>
    <property type="molecule type" value="Genomic_DNA"/>
</dbReference>
<dbReference type="OrthoDB" id="8300106at2759"/>
<dbReference type="GO" id="GO:0000773">
    <property type="term" value="F:phosphatidyl-N-methylethanolamine N-methyltransferase activity"/>
    <property type="evidence" value="ECO:0007669"/>
    <property type="project" value="UniProtKB-UniRule"/>
</dbReference>
<feature type="transmembrane region" description="Helical" evidence="15">
    <location>
        <begin position="15"/>
        <end position="33"/>
    </location>
</feature>
<feature type="binding site" evidence="14">
    <location>
        <begin position="202"/>
        <end position="203"/>
    </location>
    <ligand>
        <name>S-adenosyl-L-methionine</name>
        <dbReference type="ChEBI" id="CHEBI:59789"/>
    </ligand>
</feature>
<comment type="pathway">
    <text evidence="2">Lipid metabolism.</text>
</comment>
<dbReference type="GO" id="GO:0005789">
    <property type="term" value="C:endoplasmic reticulum membrane"/>
    <property type="evidence" value="ECO:0007669"/>
    <property type="project" value="UniProtKB-SubCell"/>
</dbReference>
<reference evidence="16 17" key="1">
    <citation type="journal article" date="2018" name="New Phytol.">
        <title>Phylogenomics of Endogonaceae and evolution of mycorrhizas within Mucoromycota.</title>
        <authorList>
            <person name="Chang Y."/>
            <person name="Desiro A."/>
            <person name="Na H."/>
            <person name="Sandor L."/>
            <person name="Lipzen A."/>
            <person name="Clum A."/>
            <person name="Barry K."/>
            <person name="Grigoriev I.V."/>
            <person name="Martin F.M."/>
            <person name="Stajich J.E."/>
            <person name="Smith M.E."/>
            <person name="Bonito G."/>
            <person name="Spatafora J.W."/>
        </authorList>
    </citation>
    <scope>NUCLEOTIDE SEQUENCE [LARGE SCALE GENOMIC DNA]</scope>
    <source>
        <strain evidence="16 17">GMNB39</strain>
    </source>
</reference>
<evidence type="ECO:0000256" key="12">
    <source>
        <dbReference type="ARBA" id="ARBA00023209"/>
    </source>
</evidence>
<dbReference type="Gene3D" id="1.20.120.1630">
    <property type="match status" value="1"/>
</dbReference>
<evidence type="ECO:0000256" key="6">
    <source>
        <dbReference type="ARBA" id="ARBA00022691"/>
    </source>
</evidence>
<dbReference type="GO" id="GO:0031966">
    <property type="term" value="C:mitochondrial membrane"/>
    <property type="evidence" value="ECO:0007669"/>
    <property type="project" value="UniProtKB-SubCell"/>
</dbReference>
<dbReference type="GO" id="GO:0006656">
    <property type="term" value="P:phosphatidylcholine biosynthetic process"/>
    <property type="evidence" value="ECO:0007669"/>
    <property type="project" value="UniProtKB-UniRule"/>
</dbReference>
<dbReference type="InterPro" id="IPR024960">
    <property type="entry name" value="PEMT/MFAP"/>
</dbReference>
<comment type="caution">
    <text evidence="16">The sequence shown here is derived from an EMBL/GenBank/DDBJ whole genome shotgun (WGS) entry which is preliminary data.</text>
</comment>
<evidence type="ECO:0000256" key="7">
    <source>
        <dbReference type="ARBA" id="ARBA00022692"/>
    </source>
</evidence>
<feature type="topological domain" description="Cytoplasmic" evidence="14">
    <location>
        <begin position="89"/>
        <end position="115"/>
    </location>
</feature>
<dbReference type="Proteomes" id="UP000268093">
    <property type="component" value="Unassembled WGS sequence"/>
</dbReference>
<comment type="subcellular location">
    <subcellularLocation>
        <location evidence="14">Endoplasmic reticulum membrane</location>
        <topology evidence="14">Multi-pass membrane protein</topology>
    </subcellularLocation>
    <subcellularLocation>
        <location evidence="14">Mitochondrion membrane</location>
        <topology evidence="14">Multi-pass membrane protein</topology>
    </subcellularLocation>
</comment>
<evidence type="ECO:0000256" key="11">
    <source>
        <dbReference type="ARBA" id="ARBA00023136"/>
    </source>
</evidence>
<evidence type="ECO:0000256" key="14">
    <source>
        <dbReference type="HAMAP-Rule" id="MF_03216"/>
    </source>
</evidence>
<keyword evidence="3 14" id="KW-0444">Lipid biosynthesis</keyword>
<feature type="transmembrane region" description="Helical" evidence="15">
    <location>
        <begin position="113"/>
        <end position="133"/>
    </location>
</feature>
<gene>
    <name evidence="16" type="ORF">BC936DRAFT_145195</name>
</gene>
<keyword evidence="4 14" id="KW-0489">Methyltransferase</keyword>
<keyword evidence="14" id="KW-0496">Mitochondrion</keyword>
<evidence type="ECO:0000313" key="16">
    <source>
        <dbReference type="EMBL" id="RUP47902.1"/>
    </source>
</evidence>
<dbReference type="InterPro" id="IPR007318">
    <property type="entry name" value="Phopholipid_MeTrfase"/>
</dbReference>
<feature type="topological domain" description="Lumenal" evidence="14">
    <location>
        <begin position="1"/>
        <end position="12"/>
    </location>
</feature>
<keyword evidence="11 14" id="KW-0472">Membrane</keyword>
<accession>A0A433DAP8</accession>
<keyword evidence="8 14" id="KW-0256">Endoplasmic reticulum</keyword>
<evidence type="ECO:0000256" key="3">
    <source>
        <dbReference type="ARBA" id="ARBA00022516"/>
    </source>
</evidence>
<keyword evidence="12 14" id="KW-0594">Phospholipid biosynthesis</keyword>
<comment type="pathway">
    <text evidence="1 14">Phospholipid metabolism; phosphatidylcholine biosynthesis.</text>
</comment>
<keyword evidence="17" id="KW-1185">Reference proteome</keyword>
<feature type="intramembrane region" description="Helical" evidence="14">
    <location>
        <begin position="13"/>
        <end position="33"/>
    </location>
</feature>
<proteinExistence type="inferred from homology"/>
<feature type="topological domain" description="Cytoplasmic" evidence="14">
    <location>
        <begin position="201"/>
        <end position="226"/>
    </location>
</feature>
<evidence type="ECO:0000256" key="1">
    <source>
        <dbReference type="ARBA" id="ARBA00004969"/>
    </source>
</evidence>
<sequence>MSTIASLIDWNQPTLYYALGNILFNPVFWNIAARAGTARWGERASRLLWSCPDYFQFGHLQGFPVSSFLRDDEDASVQVLSRFLSNSTDNTSNQNALENQPTSPVLEYGEVKVLAALLFVTGNTLVLSSMWALGVTGTYLGDYFGILMKERVTSFPFNVTDNPMYYGSSLTFLATALWYASPAGIFLTAIVFVFYLVALRFEGPFTAMIYAKRDEELSKNTAKKHL</sequence>
<evidence type="ECO:0000256" key="8">
    <source>
        <dbReference type="ARBA" id="ARBA00022824"/>
    </source>
</evidence>
<dbReference type="Pfam" id="PF04191">
    <property type="entry name" value="PEMT"/>
    <property type="match status" value="1"/>
</dbReference>
<comment type="catalytic activity">
    <reaction evidence="14">
        <text>a 1,2-diacyl-sn-glycero-3-phospho-N,N-dimethylethanolamine + S-adenosyl-L-methionine = a 1,2-diacyl-sn-glycero-3-phosphocholine + S-adenosyl-L-homocysteine + H(+)</text>
        <dbReference type="Rhea" id="RHEA:32739"/>
        <dbReference type="ChEBI" id="CHEBI:15378"/>
        <dbReference type="ChEBI" id="CHEBI:57643"/>
        <dbReference type="ChEBI" id="CHEBI:57856"/>
        <dbReference type="ChEBI" id="CHEBI:59789"/>
        <dbReference type="ChEBI" id="CHEBI:64572"/>
    </reaction>
</comment>
<keyword evidence="7 14" id="KW-0812">Transmembrane</keyword>
<dbReference type="PROSITE" id="PS51599">
    <property type="entry name" value="SAM_PEMT_PEM2"/>
    <property type="match status" value="1"/>
</dbReference>
<evidence type="ECO:0000256" key="13">
    <source>
        <dbReference type="ARBA" id="ARBA00023264"/>
    </source>
</evidence>
<dbReference type="HAMAP" id="MF_03216">
    <property type="entry name" value="PLMT"/>
    <property type="match status" value="1"/>
</dbReference>
<dbReference type="GO" id="GO:0032259">
    <property type="term" value="P:methylation"/>
    <property type="evidence" value="ECO:0007669"/>
    <property type="project" value="UniProtKB-KW"/>
</dbReference>
<protein>
    <recommendedName>
        <fullName evidence="14">Phosphatidyl-N-methylethanolamine N-methyltransferase</fullName>
        <ecNumber evidence="14">2.1.1.71</ecNumber>
    </recommendedName>
    <alternativeName>
        <fullName evidence="14">Phospholipid methyltransferase</fullName>
        <shortName evidence="14">PLMT</shortName>
    </alternativeName>
</protein>
<comment type="function">
    <text evidence="14">Catalyzes the second two steps of the methylation pathway of phosphatidylcholine biosynthesis, the SAM-dependent methylation of phosphatidylmonomethylethanolamine (PMME) to phosphatidyldimethylethanolamine (PDME) and of PDME to phosphatidylcholine (PC).</text>
</comment>
<keyword evidence="5 14" id="KW-0808">Transferase</keyword>
<keyword evidence="6 14" id="KW-0949">S-adenosyl-L-methionine</keyword>
<evidence type="ECO:0000256" key="4">
    <source>
        <dbReference type="ARBA" id="ARBA00022603"/>
    </source>
</evidence>
<feature type="transmembrane region" description="Helical" evidence="15">
    <location>
        <begin position="176"/>
        <end position="198"/>
    </location>
</feature>
<dbReference type="EC" id="2.1.1.71" evidence="14"/>
<dbReference type="UniPathway" id="UPA00753"/>
<keyword evidence="13 14" id="KW-1208">Phospholipid metabolism</keyword>
<comment type="catalytic activity">
    <reaction evidence="14">
        <text>a 1,2-diacyl-sn-glycero-3-phospho-N-methylethanolamine + S-adenosyl-L-methionine = a 1,2-diacyl-sn-glycero-3-phospho-N,N-dimethylethanolamine + S-adenosyl-L-homocysteine + H(+)</text>
        <dbReference type="Rhea" id="RHEA:32735"/>
        <dbReference type="ChEBI" id="CHEBI:15378"/>
        <dbReference type="ChEBI" id="CHEBI:57856"/>
        <dbReference type="ChEBI" id="CHEBI:59789"/>
        <dbReference type="ChEBI" id="CHEBI:64572"/>
        <dbReference type="ChEBI" id="CHEBI:64573"/>
        <dbReference type="EC" id="2.1.1.71"/>
    </reaction>
</comment>
<comment type="similarity">
    <text evidence="14">Belongs to the class VI-like SAM-binding methyltransferase superfamily. PEMT/PEM2 methyltransferase family.</text>
</comment>
<evidence type="ECO:0000256" key="2">
    <source>
        <dbReference type="ARBA" id="ARBA00005189"/>
    </source>
</evidence>
<dbReference type="AlphaFoldDB" id="A0A433DAP8"/>
<keyword evidence="10 14" id="KW-0443">Lipid metabolism</keyword>
<keyword evidence="9 14" id="KW-1133">Transmembrane helix</keyword>
<organism evidence="16 17">
    <name type="scientific">Jimgerdemannia flammicorona</name>
    <dbReference type="NCBI Taxonomy" id="994334"/>
    <lineage>
        <taxon>Eukaryota</taxon>
        <taxon>Fungi</taxon>
        <taxon>Fungi incertae sedis</taxon>
        <taxon>Mucoromycota</taxon>
        <taxon>Mucoromycotina</taxon>
        <taxon>Endogonomycetes</taxon>
        <taxon>Endogonales</taxon>
        <taxon>Endogonaceae</taxon>
        <taxon>Jimgerdemannia</taxon>
    </lineage>
</organism>
<evidence type="ECO:0000256" key="10">
    <source>
        <dbReference type="ARBA" id="ARBA00023098"/>
    </source>
</evidence>
<evidence type="ECO:0000256" key="15">
    <source>
        <dbReference type="SAM" id="Phobius"/>
    </source>
</evidence>
<feature type="topological domain" description="Lumenal" evidence="14">
    <location>
        <begin position="137"/>
        <end position="179"/>
    </location>
</feature>
<evidence type="ECO:0000256" key="9">
    <source>
        <dbReference type="ARBA" id="ARBA00022989"/>
    </source>
</evidence>